<sequence length="539" mass="59038">MPSPSHGVVNLIDPKGISIISDIDDTIKETNVTAGARIILRNTFLRDMQDVKGMADVYRKWCNQGAAVHYVSNSPWQLIPSLLQFFHNHRFPPGSAHLRLHGNVIKTYFMQPGENKRKAIREILEDFPERKFILVGDSGEIDMEIYTAMAVKYPYQVQKIFIRDITTARLRDMASRTSPSRTLSLSSLLPKTATGARLFSRTTTSTISSTTITGDGDNTEDIPRTSSPEELSVDDPVTMEEGTPFARLAPGLSDMASASPKDEPSGSLTPPTVLTAASTSSPLNSPRLQPKQITTGFKVKSSPLSFKRSSSNDRNKKSGELGSIGTRARANTISPSSTLSTESVSNEYPFPRRGSVASSSADTSILQQSDNTSWDHDNQAEQFISSSLTSAALSTSASHSHVITHVITHCQTSISSSTFSKGLLELWLERVDQCRQKLPEGVLTLFESAEELEQCPIVKNLFKEHADDVQQVNKQEEGDCEDKEQEQEEVENGQGIEDNVSGRMEGLTSDTCLQEAAFDSIKIQNIGVADDTCVVTCIV</sequence>
<feature type="region of interest" description="Disordered" evidence="1">
    <location>
        <begin position="250"/>
        <end position="373"/>
    </location>
</feature>
<feature type="compositionally biased region" description="Acidic residues" evidence="1">
    <location>
        <begin position="478"/>
        <end position="491"/>
    </location>
</feature>
<evidence type="ECO:0000259" key="2">
    <source>
        <dbReference type="Pfam" id="PF09949"/>
    </source>
</evidence>
<dbReference type="Proteomes" id="UP000749646">
    <property type="component" value="Unassembled WGS sequence"/>
</dbReference>
<dbReference type="PANTHER" id="PTHR28208">
    <property type="entry name" value="PHOSPHATIDATE PHOSPHATASE APP1"/>
    <property type="match status" value="1"/>
</dbReference>
<comment type="caution">
    <text evidence="3">The sequence shown here is derived from an EMBL/GenBank/DDBJ whole genome shotgun (WGS) entry which is preliminary data.</text>
</comment>
<dbReference type="GO" id="GO:0008195">
    <property type="term" value="F:phosphatidate phosphatase activity"/>
    <property type="evidence" value="ECO:0007669"/>
    <property type="project" value="InterPro"/>
</dbReference>
<feature type="domain" description="Phosphatidate phosphatase APP1 catalytic" evidence="2">
    <location>
        <begin position="17"/>
        <end position="164"/>
    </location>
</feature>
<evidence type="ECO:0000313" key="3">
    <source>
        <dbReference type="EMBL" id="KAF9960753.1"/>
    </source>
</evidence>
<dbReference type="AlphaFoldDB" id="A0A9P6J3F6"/>
<name>A0A9P6J3F6_9FUNG</name>
<proteinExistence type="predicted"/>
<feature type="region of interest" description="Disordered" evidence="1">
    <location>
        <begin position="207"/>
        <end position="237"/>
    </location>
</feature>
<dbReference type="PANTHER" id="PTHR28208:SF3">
    <property type="entry name" value="PHOSPHATIDATE PHOSPHATASE APP1"/>
    <property type="match status" value="1"/>
</dbReference>
<organism evidence="3 4">
    <name type="scientific">Modicella reniformis</name>
    <dbReference type="NCBI Taxonomy" id="1440133"/>
    <lineage>
        <taxon>Eukaryota</taxon>
        <taxon>Fungi</taxon>
        <taxon>Fungi incertae sedis</taxon>
        <taxon>Mucoromycota</taxon>
        <taxon>Mortierellomycotina</taxon>
        <taxon>Mortierellomycetes</taxon>
        <taxon>Mortierellales</taxon>
        <taxon>Mortierellaceae</taxon>
        <taxon>Modicella</taxon>
    </lineage>
</organism>
<gene>
    <name evidence="3" type="ORF">BGZ65_011774</name>
</gene>
<accession>A0A9P6J3F6</accession>
<evidence type="ECO:0000256" key="1">
    <source>
        <dbReference type="SAM" id="MobiDB-lite"/>
    </source>
</evidence>
<dbReference type="EMBL" id="JAAAHW010006444">
    <property type="protein sequence ID" value="KAF9960753.1"/>
    <property type="molecule type" value="Genomic_DNA"/>
</dbReference>
<feature type="compositionally biased region" description="Polar residues" evidence="1">
    <location>
        <begin position="356"/>
        <end position="372"/>
    </location>
</feature>
<reference evidence="3" key="1">
    <citation type="journal article" date="2020" name="Fungal Divers.">
        <title>Resolving the Mortierellaceae phylogeny through synthesis of multi-gene phylogenetics and phylogenomics.</title>
        <authorList>
            <person name="Vandepol N."/>
            <person name="Liber J."/>
            <person name="Desiro A."/>
            <person name="Na H."/>
            <person name="Kennedy M."/>
            <person name="Barry K."/>
            <person name="Grigoriev I.V."/>
            <person name="Miller A.N."/>
            <person name="O'Donnell K."/>
            <person name="Stajich J.E."/>
            <person name="Bonito G."/>
        </authorList>
    </citation>
    <scope>NUCLEOTIDE SEQUENCE</scope>
    <source>
        <strain evidence="3">MES-2147</strain>
    </source>
</reference>
<feature type="compositionally biased region" description="Basic and acidic residues" evidence="1">
    <location>
        <begin position="310"/>
        <end position="319"/>
    </location>
</feature>
<dbReference type="InterPro" id="IPR019236">
    <property type="entry name" value="APP1_cat"/>
</dbReference>
<keyword evidence="4" id="KW-1185">Reference proteome</keyword>
<dbReference type="OrthoDB" id="2117591at2759"/>
<dbReference type="Pfam" id="PF09949">
    <property type="entry name" value="APP1_cat"/>
    <property type="match status" value="1"/>
</dbReference>
<feature type="compositionally biased region" description="Polar residues" evidence="1">
    <location>
        <begin position="266"/>
        <end position="295"/>
    </location>
</feature>
<feature type="compositionally biased region" description="Low complexity" evidence="1">
    <location>
        <begin position="332"/>
        <end position="345"/>
    </location>
</feature>
<dbReference type="InterPro" id="IPR052935">
    <property type="entry name" value="Mg2+_PAP"/>
</dbReference>
<feature type="region of interest" description="Disordered" evidence="1">
    <location>
        <begin position="471"/>
        <end position="501"/>
    </location>
</feature>
<evidence type="ECO:0000313" key="4">
    <source>
        <dbReference type="Proteomes" id="UP000749646"/>
    </source>
</evidence>
<protein>
    <recommendedName>
        <fullName evidence="2">Phosphatidate phosphatase APP1 catalytic domain-containing protein</fullName>
    </recommendedName>
</protein>